<dbReference type="AlphaFoldDB" id="A0A8S1DJP6"/>
<evidence type="ECO:0000313" key="3">
    <source>
        <dbReference type="Proteomes" id="UP000494165"/>
    </source>
</evidence>
<reference evidence="2 3" key="1">
    <citation type="submission" date="2020-04" db="EMBL/GenBank/DDBJ databases">
        <authorList>
            <person name="Alioto T."/>
            <person name="Alioto T."/>
            <person name="Gomez Garrido J."/>
        </authorList>
    </citation>
    <scope>NUCLEOTIDE SEQUENCE [LARGE SCALE GENOMIC DNA]</scope>
</reference>
<accession>A0A8S1DJP6</accession>
<gene>
    <name evidence="2" type="ORF">CLODIP_2_CD07383</name>
</gene>
<feature type="chain" id="PRO_5035739133" evidence="1">
    <location>
        <begin position="24"/>
        <end position="162"/>
    </location>
</feature>
<evidence type="ECO:0000313" key="2">
    <source>
        <dbReference type="EMBL" id="CAB3380243.1"/>
    </source>
</evidence>
<sequence length="162" mass="18137">MRLVLSWWLLVVVSVVVVSEASGDQQQHQQFRTFTRYGRQNAADAKQLFFTNSRYGKRIPGPMGNMARLWSGGRPKGNVQPRADKFFINSRYGKRSPPAQSKEEFYPLLTESPAAESQFLVCKYSGLNHLYHCLQRSEESGWSAAADAAAAAKEGSEESSDE</sequence>
<evidence type="ECO:0000256" key="1">
    <source>
        <dbReference type="SAM" id="SignalP"/>
    </source>
</evidence>
<feature type="signal peptide" evidence="1">
    <location>
        <begin position="1"/>
        <end position="23"/>
    </location>
</feature>
<dbReference type="EMBL" id="CADEPI010000204">
    <property type="protein sequence ID" value="CAB3380243.1"/>
    <property type="molecule type" value="Genomic_DNA"/>
</dbReference>
<name>A0A8S1DJP6_9INSE</name>
<protein>
    <submittedName>
        <fullName evidence="2">Uncharacterized protein</fullName>
    </submittedName>
</protein>
<organism evidence="2 3">
    <name type="scientific">Cloeon dipterum</name>
    <dbReference type="NCBI Taxonomy" id="197152"/>
    <lineage>
        <taxon>Eukaryota</taxon>
        <taxon>Metazoa</taxon>
        <taxon>Ecdysozoa</taxon>
        <taxon>Arthropoda</taxon>
        <taxon>Hexapoda</taxon>
        <taxon>Insecta</taxon>
        <taxon>Pterygota</taxon>
        <taxon>Palaeoptera</taxon>
        <taxon>Ephemeroptera</taxon>
        <taxon>Pisciforma</taxon>
        <taxon>Baetidae</taxon>
        <taxon>Cloeon</taxon>
    </lineage>
</organism>
<keyword evidence="3" id="KW-1185">Reference proteome</keyword>
<dbReference type="Proteomes" id="UP000494165">
    <property type="component" value="Unassembled WGS sequence"/>
</dbReference>
<comment type="caution">
    <text evidence="2">The sequence shown here is derived from an EMBL/GenBank/DDBJ whole genome shotgun (WGS) entry which is preliminary data.</text>
</comment>
<keyword evidence="1" id="KW-0732">Signal</keyword>
<dbReference type="OrthoDB" id="6350276at2759"/>
<proteinExistence type="predicted"/>